<organism evidence="1 2">
    <name type="scientific">Vermiconidia calcicola</name>
    <dbReference type="NCBI Taxonomy" id="1690605"/>
    <lineage>
        <taxon>Eukaryota</taxon>
        <taxon>Fungi</taxon>
        <taxon>Dikarya</taxon>
        <taxon>Ascomycota</taxon>
        <taxon>Pezizomycotina</taxon>
        <taxon>Dothideomycetes</taxon>
        <taxon>Dothideomycetidae</taxon>
        <taxon>Mycosphaerellales</taxon>
        <taxon>Extremaceae</taxon>
        <taxon>Vermiconidia</taxon>
    </lineage>
</organism>
<accession>A0ACC3MCV0</accession>
<comment type="caution">
    <text evidence="1">The sequence shown here is derived from an EMBL/GenBank/DDBJ whole genome shotgun (WGS) entry which is preliminary data.</text>
</comment>
<sequence>MNRLVNLITGHETAYDSSEVGATELQMWLANENYLPPEHIRALGGLNVFRNLRFYRFFTTAMGRFGLVSVKFDSMVAKREKIAVLAGLYAPVILRPIPDQDQHKYELLGACYCDGVMNGEAIPAVDVPTTGTALDYGFEEIVLV</sequence>
<evidence type="ECO:0000313" key="1">
    <source>
        <dbReference type="EMBL" id="KAK3686366.1"/>
    </source>
</evidence>
<evidence type="ECO:0000313" key="2">
    <source>
        <dbReference type="Proteomes" id="UP001281147"/>
    </source>
</evidence>
<dbReference type="EMBL" id="JAUTXU010000324">
    <property type="protein sequence ID" value="KAK3686366.1"/>
    <property type="molecule type" value="Genomic_DNA"/>
</dbReference>
<proteinExistence type="predicted"/>
<keyword evidence="2" id="KW-1185">Reference proteome</keyword>
<name>A0ACC3MCV0_9PEZI</name>
<protein>
    <submittedName>
        <fullName evidence="1">Uncharacterized protein</fullName>
    </submittedName>
</protein>
<gene>
    <name evidence="1" type="ORF">LTR37_019909</name>
</gene>
<reference evidence="1" key="1">
    <citation type="submission" date="2023-07" db="EMBL/GenBank/DDBJ databases">
        <title>Black Yeasts Isolated from many extreme environments.</title>
        <authorList>
            <person name="Coleine C."/>
            <person name="Stajich J.E."/>
            <person name="Selbmann L."/>
        </authorList>
    </citation>
    <scope>NUCLEOTIDE SEQUENCE</scope>
    <source>
        <strain evidence="1">CCFEE 5714</strain>
    </source>
</reference>
<dbReference type="Proteomes" id="UP001281147">
    <property type="component" value="Unassembled WGS sequence"/>
</dbReference>